<evidence type="ECO:0000256" key="1">
    <source>
        <dbReference type="ARBA" id="ARBA00004477"/>
    </source>
</evidence>
<feature type="region of interest" description="Disordered" evidence="8">
    <location>
        <begin position="1"/>
        <end position="22"/>
    </location>
</feature>
<feature type="transmembrane region" description="Helical" evidence="9">
    <location>
        <begin position="211"/>
        <end position="233"/>
    </location>
</feature>
<feature type="transmembrane region" description="Helical" evidence="9">
    <location>
        <begin position="61"/>
        <end position="78"/>
    </location>
</feature>
<keyword evidence="5 9" id="KW-1133">Transmembrane helix</keyword>
<dbReference type="Proteomes" id="UP000887560">
    <property type="component" value="Unplaced"/>
</dbReference>
<evidence type="ECO:0000256" key="7">
    <source>
        <dbReference type="ARBA" id="ARBA00023136"/>
    </source>
</evidence>
<dbReference type="Pfam" id="PF10261">
    <property type="entry name" value="FIT"/>
    <property type="match status" value="1"/>
</dbReference>
<evidence type="ECO:0000256" key="4">
    <source>
        <dbReference type="ARBA" id="ARBA00022824"/>
    </source>
</evidence>
<evidence type="ECO:0000256" key="3">
    <source>
        <dbReference type="ARBA" id="ARBA00022801"/>
    </source>
</evidence>
<comment type="subcellular location">
    <subcellularLocation>
        <location evidence="1">Endoplasmic reticulum membrane</location>
        <topology evidence="1">Multi-pass membrane protein</topology>
    </subcellularLocation>
</comment>
<evidence type="ECO:0000256" key="5">
    <source>
        <dbReference type="ARBA" id="ARBA00022989"/>
    </source>
</evidence>
<proteinExistence type="predicted"/>
<evidence type="ECO:0000256" key="2">
    <source>
        <dbReference type="ARBA" id="ARBA00022692"/>
    </source>
</evidence>
<dbReference type="InterPro" id="IPR019388">
    <property type="entry name" value="FIT"/>
</dbReference>
<evidence type="ECO:0000313" key="11">
    <source>
        <dbReference type="WBParaSite" id="scf7180000424128.g12375"/>
    </source>
</evidence>
<keyword evidence="3" id="KW-0378">Hydrolase</keyword>
<feature type="compositionally biased region" description="Polar residues" evidence="8">
    <location>
        <begin position="1100"/>
        <end position="1110"/>
    </location>
</feature>
<accession>A0A915P5X0</accession>
<feature type="transmembrane region" description="Helical" evidence="9">
    <location>
        <begin position="98"/>
        <end position="118"/>
    </location>
</feature>
<evidence type="ECO:0000256" key="6">
    <source>
        <dbReference type="ARBA" id="ARBA00023098"/>
    </source>
</evidence>
<organism evidence="10 11">
    <name type="scientific">Meloidogyne floridensis</name>
    <dbReference type="NCBI Taxonomy" id="298350"/>
    <lineage>
        <taxon>Eukaryota</taxon>
        <taxon>Metazoa</taxon>
        <taxon>Ecdysozoa</taxon>
        <taxon>Nematoda</taxon>
        <taxon>Chromadorea</taxon>
        <taxon>Rhabditida</taxon>
        <taxon>Tylenchina</taxon>
        <taxon>Tylenchomorpha</taxon>
        <taxon>Tylenchoidea</taxon>
        <taxon>Meloidogynidae</taxon>
        <taxon>Meloidogyninae</taxon>
        <taxon>Meloidogyne</taxon>
    </lineage>
</organism>
<evidence type="ECO:0000256" key="8">
    <source>
        <dbReference type="SAM" id="MobiDB-lite"/>
    </source>
</evidence>
<keyword evidence="4" id="KW-0256">Endoplasmic reticulum</keyword>
<dbReference type="GO" id="GO:0008654">
    <property type="term" value="P:phospholipid biosynthetic process"/>
    <property type="evidence" value="ECO:0007669"/>
    <property type="project" value="TreeGrafter"/>
</dbReference>
<dbReference type="WBParaSite" id="scf7180000424128.g12375">
    <property type="protein sequence ID" value="scf7180000424128.g12375"/>
    <property type="gene ID" value="scf7180000424128.g12375"/>
</dbReference>
<dbReference type="GO" id="GO:0005789">
    <property type="term" value="C:endoplasmic reticulum membrane"/>
    <property type="evidence" value="ECO:0007669"/>
    <property type="project" value="UniProtKB-SubCell"/>
</dbReference>
<evidence type="ECO:0000256" key="9">
    <source>
        <dbReference type="SAM" id="Phobius"/>
    </source>
</evidence>
<dbReference type="GO" id="GO:0010945">
    <property type="term" value="F:coenzyme A diphosphatase activity"/>
    <property type="evidence" value="ECO:0007669"/>
    <property type="project" value="InterPro"/>
</dbReference>
<feature type="region of interest" description="Disordered" evidence="8">
    <location>
        <begin position="1085"/>
        <end position="1110"/>
    </location>
</feature>
<dbReference type="PANTHER" id="PTHR23129">
    <property type="entry name" value="ACYL-COENZYME A DIPHOSPHATASE FITM2"/>
    <property type="match status" value="1"/>
</dbReference>
<reference evidence="11" key="1">
    <citation type="submission" date="2022-11" db="UniProtKB">
        <authorList>
            <consortium name="WormBaseParasite"/>
        </authorList>
    </citation>
    <scope>IDENTIFICATION</scope>
</reference>
<keyword evidence="7 9" id="KW-0472">Membrane</keyword>
<dbReference type="AlphaFoldDB" id="A0A915P5X0"/>
<dbReference type="GO" id="GO:0034389">
    <property type="term" value="P:lipid droplet organization"/>
    <property type="evidence" value="ECO:0007669"/>
    <property type="project" value="TreeGrafter"/>
</dbReference>
<name>A0A915P5X0_9BILA</name>
<dbReference type="GO" id="GO:0019915">
    <property type="term" value="P:lipid storage"/>
    <property type="evidence" value="ECO:0007669"/>
    <property type="project" value="InterPro"/>
</dbReference>
<dbReference type="PANTHER" id="PTHR23129:SF0">
    <property type="entry name" value="ACYL-COENZYME A DIPHOSPHATASE FITM2"/>
    <property type="match status" value="1"/>
</dbReference>
<keyword evidence="2 9" id="KW-0812">Transmembrane</keyword>
<sequence length="1110" mass="126566">MQYSQRNKGTLRKRQPNISNDLSNKTNDITINSLHQTKTFLEDFLTNLANYYLFIDVTKKVIAYLILLSILSIIAEFVELPRDLNIMWITSLIHNESYLKAFYSQIRLLIATIGWYLWTNAFVKFEDQTGVCQGLNNSSKIDCYNGGGKWIPGFDVSGHTFLLLYSILIVSEESFSFKNLPSKPQLISKNLPTNQQIKRFEQIRKFVERNFICLFLLHLLWDFQLIVTALYYHNFLQKLVGAAIAVGCWAEFIKMDFLRLFPPKSRQSRLIFCNYRQMGIFCWSADEPNQIVMVSALVSGDERNDAEKSNEIITFENKPGVLFRRILTILLSPELPVEADFTQILVNKNGNLLALVGKCMVFIVELDPDFWDYRHQIGVSLDFDSSVEHLKSEYYARCDLLHFNLFMRKYAPSIIKAVWFDPQKDAKQHFVNEFQASGGLLALLYSDSVIRLYDVNSVIDRPYCVIDFNILLFDRTPSESGEEFNDNNSGIDSRPHSTFGFVTQIVSFDFGPIFPIFDNSTSNKSKSSSLFSVLSLDMNGGIYIAFFQFHHSNNAILSSLAPIGPLTCTYPIVGPRSPPISSRLLCSSIDIHCIRHSQSQLIPIFAIASEDGFLAHLLLAYNKSFFDQNLFKIEQLTSEGFFNLFAFEFMQITSDDKTFKTGTKNLKKKALTSLRASSIKLLQDPFERYSSSSCSYFVICSRDLFRIDLSSVRLQLIENCGVDQSKNQSVSLPQSSIHQLLSFNDDGIISSIASFEFLRFPLSGAFSNLDINQPINNSIYKSQQHQLLAALCTSQFKLNENGTDQIKFSHHFLATLFNRYYNSSHLTNNSPLSPVNEQKSSSTSLHQQLAAEIRRQLNEGVGADNLSTTLPSINLDSEASISQRISTLSLIQNVIQNIFLNKALPVRERAIDYTLKRAENILKTSSEVDKLRESIQQRLMDLFRQINDIKAIILKKQHQYRLLDEKIQKIAQILQPIMFSTSEDEIEALDKLQFMQKRISQCRRCIQNLNSRINESRQNLFGFANKEAATTSFNSELIPAQIFILSKNERQCNKLREQIIQGHQGKTFMRKKVAEAKGQEPATICIGNNNNNSQRKRVGSQLSTTSGIDG</sequence>
<protein>
    <submittedName>
        <fullName evidence="11">Uncharacterized protein</fullName>
    </submittedName>
</protein>
<evidence type="ECO:0000313" key="10">
    <source>
        <dbReference type="Proteomes" id="UP000887560"/>
    </source>
</evidence>
<keyword evidence="6" id="KW-0443">Lipid metabolism</keyword>
<keyword evidence="10" id="KW-1185">Reference proteome</keyword>